<name>C7JDE8_ACEP3</name>
<evidence type="ECO:0000313" key="2">
    <source>
        <dbReference type="Proteomes" id="UP000000948"/>
    </source>
</evidence>
<proteinExistence type="predicted"/>
<evidence type="ECO:0000313" key="1">
    <source>
        <dbReference type="EMBL" id="BAI00160.1"/>
    </source>
</evidence>
<reference evidence="1 2" key="1">
    <citation type="journal article" date="2009" name="Nucleic Acids Res.">
        <title>Whole-genome analyses reveal genetic instability of Acetobacter pasteurianus.</title>
        <authorList>
            <person name="Azuma Y."/>
            <person name="Hosoyama A."/>
            <person name="Matsutani M."/>
            <person name="Furuya N."/>
            <person name="Horikawa H."/>
            <person name="Harada T."/>
            <person name="Hirakawa H."/>
            <person name="Kuhara S."/>
            <person name="Matsushita K."/>
            <person name="Fujita N."/>
            <person name="Shirai M."/>
        </authorList>
    </citation>
    <scope>NUCLEOTIDE SEQUENCE [LARGE SCALE GENOMIC DNA]</scope>
    <source>
        <strain evidence="2">NBRC 105184 / IFO 3283-01</strain>
    </source>
</reference>
<dbReference type="EMBL" id="AP011121">
    <property type="protein sequence ID" value="BAI00160.1"/>
    <property type="molecule type" value="Genomic_DNA"/>
</dbReference>
<organism evidence="1 2">
    <name type="scientific">Acetobacter pasteurianus (strain NBRC 105184 / IFO 3283-01)</name>
    <dbReference type="NCBI Taxonomy" id="634452"/>
    <lineage>
        <taxon>Bacteria</taxon>
        <taxon>Pseudomonadati</taxon>
        <taxon>Pseudomonadota</taxon>
        <taxon>Alphaproteobacteria</taxon>
        <taxon>Acetobacterales</taxon>
        <taxon>Acetobacteraceae</taxon>
        <taxon>Acetobacter</taxon>
    </lineage>
</organism>
<dbReference type="BioCyc" id="APAS634452:APA01_RS10375-MONOMER"/>
<gene>
    <name evidence="1" type="ordered locus">APA01_20380</name>
</gene>
<dbReference type="RefSeq" id="WP_014457231.1">
    <property type="nucleotide sequence ID" value="NC_013209.1"/>
</dbReference>
<dbReference type="Proteomes" id="UP000000948">
    <property type="component" value="Chromosome"/>
</dbReference>
<sequence>MAEAMEQLWTARELARFLQYQESTITRWASMYPEKLPPRVSGLGRPRWSPETVRRWVNTTAQPQKRRSGRPRQI</sequence>
<dbReference type="PATRIC" id="fig|634452.3.peg.2125"/>
<protein>
    <recommendedName>
        <fullName evidence="3">Helix-turn-helix domain-containing protein</fullName>
    </recommendedName>
</protein>
<dbReference type="KEGG" id="apt:APA01_20380"/>
<dbReference type="HOGENOM" id="CLU_2679174_0_0_5"/>
<dbReference type="AlphaFoldDB" id="C7JDE8"/>
<accession>C7JDE8</accession>
<evidence type="ECO:0008006" key="3">
    <source>
        <dbReference type="Google" id="ProtNLM"/>
    </source>
</evidence>